<keyword evidence="4" id="KW-1185">Reference proteome</keyword>
<name>A0A6V8NCM6_9BACT</name>
<evidence type="ECO:0000256" key="1">
    <source>
        <dbReference type="ARBA" id="ARBA00022729"/>
    </source>
</evidence>
<dbReference type="Proteomes" id="UP000587586">
    <property type="component" value="Unassembled WGS sequence"/>
</dbReference>
<dbReference type="SUPFAM" id="SSF48695">
    <property type="entry name" value="Multiheme cytochromes"/>
    <property type="match status" value="1"/>
</dbReference>
<dbReference type="AlphaFoldDB" id="A0A6V8NCM6"/>
<dbReference type="InterPro" id="IPR036280">
    <property type="entry name" value="Multihaem_cyt_sf"/>
</dbReference>
<accession>A0A6V8NCM6</accession>
<organism evidence="3 4">
    <name type="scientific">Geomonas limicola</name>
    <dbReference type="NCBI Taxonomy" id="2740186"/>
    <lineage>
        <taxon>Bacteria</taxon>
        <taxon>Pseudomonadati</taxon>
        <taxon>Thermodesulfobacteriota</taxon>
        <taxon>Desulfuromonadia</taxon>
        <taxon>Geobacterales</taxon>
        <taxon>Geobacteraceae</taxon>
        <taxon>Geomonas</taxon>
    </lineage>
</organism>
<dbReference type="Gene3D" id="1.10.780.10">
    <property type="entry name" value="Hydroxylamine Oxidoreductase, Chain A, domain 1"/>
    <property type="match status" value="1"/>
</dbReference>
<dbReference type="PROSITE" id="PS51257">
    <property type="entry name" value="PROKAR_LIPOPROTEIN"/>
    <property type="match status" value="1"/>
</dbReference>
<feature type="chain" id="PRO_5027619010" evidence="2">
    <location>
        <begin position="20"/>
        <end position="658"/>
    </location>
</feature>
<keyword evidence="1 2" id="KW-0732">Signal</keyword>
<dbReference type="Gene3D" id="1.10.1130.10">
    <property type="entry name" value="Flavocytochrome C3, Chain A"/>
    <property type="match status" value="1"/>
</dbReference>
<evidence type="ECO:0000256" key="2">
    <source>
        <dbReference type="SAM" id="SignalP"/>
    </source>
</evidence>
<dbReference type="RefSeq" id="WP_183362128.1">
    <property type="nucleotide sequence ID" value="NZ_BLXZ01000006.1"/>
</dbReference>
<dbReference type="InterPro" id="IPR051829">
    <property type="entry name" value="Multiheme_Cytochr_ET"/>
</dbReference>
<evidence type="ECO:0000313" key="3">
    <source>
        <dbReference type="EMBL" id="GFO69557.1"/>
    </source>
</evidence>
<comment type="caution">
    <text evidence="3">The sequence shown here is derived from an EMBL/GenBank/DDBJ whole genome shotgun (WGS) entry which is preliminary data.</text>
</comment>
<sequence>MKQLRLLAPLMCVALVAFLSGCGSDKREGSTPTQVQASQSCLGCHSGTTSRVTGASVATDWLRSAHASAAGGAGCDDCHHATQFGHPQNGAIPPLPNDSVCTAQCHTMTVTMSTQRQHFANRSASFLGFPLSSLNLTLINPVNTIANQGTETATSWSSCNGCHNPHDVTTLLPVNRQWAQSGHGDTTSEAFDEEPFMKFSGGACNRCHTATGFRYYMTVGAQRVITPALLGAYSSAKEVISCNACHTDYSWRRLSSDTRVAFQVYSTPYVRFANVSKRIPGSTNTTTASNIGDSQLCVPCHAGRTGARAGAAILLTSPTTAPFDSHYFPASATMYGKIGFINFTSQGAVLPAVTATTGTTGYGAITASTYGQSLITNEDITGGVTSTHRRLGTPAINGFSANFTPGRLDANGPCVVCHMTAGHTLTFENTTFAQNSYNQVCINCHTSERGTPLNATNFMDLFVRENRDQMFDALALAVRLLEANYGISINLTDDEALETPQDVSYVFTATGRSAGLTGVTAGTPITSANWPTYLTANPGLTNLQVYKLKGAMFNIILNYKENSAFLHARTLTRRLIYDSIDFLDDGLMNQSAGATAQAVSQQGDATTNRVFGRFVKDVRAFVTNTDGPLYGTTTPSMTYLIGFDRTTGAWTPPQRERP</sequence>
<dbReference type="PANTHER" id="PTHR35038:SF8">
    <property type="entry name" value="C-TYPE POLYHEME CYTOCHROME OMCC"/>
    <property type="match status" value="1"/>
</dbReference>
<reference evidence="4" key="1">
    <citation type="submission" date="2020-06" db="EMBL/GenBank/DDBJ databases">
        <title>Draft genomic sequecing of Geomonas sp. Red745.</title>
        <authorList>
            <person name="Itoh H."/>
            <person name="Xu Z.X."/>
            <person name="Ushijima N."/>
            <person name="Masuda Y."/>
            <person name="Shiratori Y."/>
            <person name="Senoo K."/>
        </authorList>
    </citation>
    <scope>NUCLEOTIDE SEQUENCE [LARGE SCALE GENOMIC DNA]</scope>
    <source>
        <strain evidence="4">Red745</strain>
    </source>
</reference>
<proteinExistence type="predicted"/>
<dbReference type="PANTHER" id="PTHR35038">
    <property type="entry name" value="DISSIMILATORY SULFITE REDUCTASE SIRA"/>
    <property type="match status" value="1"/>
</dbReference>
<dbReference type="EMBL" id="BLXZ01000006">
    <property type="protein sequence ID" value="GFO69557.1"/>
    <property type="molecule type" value="Genomic_DNA"/>
</dbReference>
<gene>
    <name evidence="3" type="ORF">GMLC_31360</name>
</gene>
<protein>
    <submittedName>
        <fullName evidence="3">Uncharacterized protein</fullName>
    </submittedName>
</protein>
<evidence type="ECO:0000313" key="4">
    <source>
        <dbReference type="Proteomes" id="UP000587586"/>
    </source>
</evidence>
<dbReference type="GO" id="GO:0016491">
    <property type="term" value="F:oxidoreductase activity"/>
    <property type="evidence" value="ECO:0007669"/>
    <property type="project" value="TreeGrafter"/>
</dbReference>
<feature type="signal peptide" evidence="2">
    <location>
        <begin position="1"/>
        <end position="19"/>
    </location>
</feature>